<name>A0AAV7VW65_PLEWA</name>
<keyword evidence="2" id="KW-1185">Reference proteome</keyword>
<organism evidence="1 2">
    <name type="scientific">Pleurodeles waltl</name>
    <name type="common">Iberian ribbed newt</name>
    <dbReference type="NCBI Taxonomy" id="8319"/>
    <lineage>
        <taxon>Eukaryota</taxon>
        <taxon>Metazoa</taxon>
        <taxon>Chordata</taxon>
        <taxon>Craniata</taxon>
        <taxon>Vertebrata</taxon>
        <taxon>Euteleostomi</taxon>
        <taxon>Amphibia</taxon>
        <taxon>Batrachia</taxon>
        <taxon>Caudata</taxon>
        <taxon>Salamandroidea</taxon>
        <taxon>Salamandridae</taxon>
        <taxon>Pleurodelinae</taxon>
        <taxon>Pleurodeles</taxon>
    </lineage>
</organism>
<comment type="caution">
    <text evidence="1">The sequence shown here is derived from an EMBL/GenBank/DDBJ whole genome shotgun (WGS) entry which is preliminary data.</text>
</comment>
<protein>
    <submittedName>
        <fullName evidence="1">Uncharacterized protein</fullName>
    </submittedName>
</protein>
<evidence type="ECO:0000313" key="2">
    <source>
        <dbReference type="Proteomes" id="UP001066276"/>
    </source>
</evidence>
<evidence type="ECO:0000313" key="1">
    <source>
        <dbReference type="EMBL" id="KAJ1205940.1"/>
    </source>
</evidence>
<dbReference type="AlphaFoldDB" id="A0AAV7VW65"/>
<reference evidence="1" key="1">
    <citation type="journal article" date="2022" name="bioRxiv">
        <title>Sequencing and chromosome-scale assembly of the giantPleurodeles waltlgenome.</title>
        <authorList>
            <person name="Brown T."/>
            <person name="Elewa A."/>
            <person name="Iarovenko S."/>
            <person name="Subramanian E."/>
            <person name="Araus A.J."/>
            <person name="Petzold A."/>
            <person name="Susuki M."/>
            <person name="Suzuki K.-i.T."/>
            <person name="Hayashi T."/>
            <person name="Toyoda A."/>
            <person name="Oliveira C."/>
            <person name="Osipova E."/>
            <person name="Leigh N.D."/>
            <person name="Simon A."/>
            <person name="Yun M.H."/>
        </authorList>
    </citation>
    <scope>NUCLEOTIDE SEQUENCE</scope>
    <source>
        <strain evidence="1">20211129_DDA</strain>
        <tissue evidence="1">Liver</tissue>
    </source>
</reference>
<sequence length="79" mass="8827">MVQGDRRNSPDASLAGTLPEHSQKCNDILNVVLHIQTRGKPKIDALRIDMGHLHEDFKKLKERVDATENTVSDMHPSVA</sequence>
<accession>A0AAV7VW65</accession>
<dbReference type="Proteomes" id="UP001066276">
    <property type="component" value="Chromosome 1_2"/>
</dbReference>
<proteinExistence type="predicted"/>
<dbReference type="EMBL" id="JANPWB010000002">
    <property type="protein sequence ID" value="KAJ1205940.1"/>
    <property type="molecule type" value="Genomic_DNA"/>
</dbReference>
<gene>
    <name evidence="1" type="ORF">NDU88_001359</name>
</gene>